<keyword evidence="1" id="KW-0378">Hydrolase</keyword>
<accession>A0ABU7R7Y3</accession>
<keyword evidence="2" id="KW-1185">Reference proteome</keyword>
<dbReference type="Proteomes" id="UP001332931">
    <property type="component" value="Unassembled WGS sequence"/>
</dbReference>
<reference evidence="1 2" key="1">
    <citation type="submission" date="2024-01" db="EMBL/GenBank/DDBJ databases">
        <title>Description of Olsenella sp. nov., isolated from pig feces.</title>
        <authorList>
            <person name="Chang Y.-H."/>
        </authorList>
    </citation>
    <scope>NUCLEOTIDE SEQUENCE [LARGE SCALE GENOMIC DNA]</scope>
    <source>
        <strain evidence="1 2">YH-ols2223</strain>
    </source>
</reference>
<evidence type="ECO:0000313" key="2">
    <source>
        <dbReference type="Proteomes" id="UP001332931"/>
    </source>
</evidence>
<dbReference type="RefSeq" id="WP_330957471.1">
    <property type="nucleotide sequence ID" value="NZ_JAZGJQ010000001.1"/>
</dbReference>
<dbReference type="Pfam" id="PF04555">
    <property type="entry name" value="XhoI"/>
    <property type="match status" value="1"/>
</dbReference>
<proteinExistence type="predicted"/>
<dbReference type="EMBL" id="JAZGJQ010000001">
    <property type="protein sequence ID" value="MEE6146709.1"/>
    <property type="molecule type" value="Genomic_DNA"/>
</dbReference>
<evidence type="ECO:0000313" key="1">
    <source>
        <dbReference type="EMBL" id="MEE6146709.1"/>
    </source>
</evidence>
<dbReference type="GO" id="GO:0004519">
    <property type="term" value="F:endonuclease activity"/>
    <property type="evidence" value="ECO:0007669"/>
    <property type="project" value="UniProtKB-KW"/>
</dbReference>
<comment type="caution">
    <text evidence="1">The sequence shown here is derived from an EMBL/GenBank/DDBJ whole genome shotgun (WGS) entry which is preliminary data.</text>
</comment>
<sequence>MRDDVKEAVLDCVSYAVTKGTRSGRHIAPLATKIAEDMSRVGYDPDSIFLDDVNVTLPGWFRPSKKWDITAFEGGVLVAAIELKSINSSFGNNANNRAEEALGSALDVEYATHNHLLEPNDLPPNFGYVLLIRKTPESMRPSKIGAKSRYAFDREFENSSYVERFTILGKRLLRERIYQAVWVAAVDLENGVVEEPDPLMTYDKFVAHLKGWIGVMRV</sequence>
<dbReference type="InterPro" id="IPR007636">
    <property type="entry name" value="Restrct_endonuc_II_XhoI"/>
</dbReference>
<gene>
    <name evidence="1" type="ORF">VXJ25_01665</name>
</gene>
<organism evidence="1 2">
    <name type="scientific">Olsenella absiana</name>
    <dbReference type="NCBI Taxonomy" id="3115222"/>
    <lineage>
        <taxon>Bacteria</taxon>
        <taxon>Bacillati</taxon>
        <taxon>Actinomycetota</taxon>
        <taxon>Coriobacteriia</taxon>
        <taxon>Coriobacteriales</taxon>
        <taxon>Atopobiaceae</taxon>
        <taxon>Olsenella</taxon>
    </lineage>
</organism>
<keyword evidence="1" id="KW-0255">Endonuclease</keyword>
<keyword evidence="1" id="KW-0540">Nuclease</keyword>
<protein>
    <submittedName>
        <fullName evidence="1">PaeR7I family type II restriction endonuclease</fullName>
    </submittedName>
</protein>
<name>A0ABU7R7Y3_9ACTN</name>